<dbReference type="Proteomes" id="UP001158576">
    <property type="component" value="Chromosome 1"/>
</dbReference>
<sequence>MPSHLKLSWNKAKKICEKLGGELAYFDTEEEYSLYKESLNILAQENLGKYRFEWLGIERKNDKFINLDGQQISASFTPENFNIWAPEEPNNQRGRENCVGIDGLHIYNIPNPGPFMDSEIHLTNRWVDRKCNEKRQFTCKFKNALYC</sequence>
<dbReference type="Pfam" id="PF00059">
    <property type="entry name" value="Lectin_C"/>
    <property type="match status" value="1"/>
</dbReference>
<dbReference type="InterPro" id="IPR016187">
    <property type="entry name" value="CTDL_fold"/>
</dbReference>
<dbReference type="InterPro" id="IPR016186">
    <property type="entry name" value="C-type_lectin-like/link_sf"/>
</dbReference>
<dbReference type="InterPro" id="IPR001304">
    <property type="entry name" value="C-type_lectin-like"/>
</dbReference>
<protein>
    <submittedName>
        <fullName evidence="2">Oidioi.mRNA.OKI2018_I69.chr1.g446.t1.cds</fullName>
    </submittedName>
</protein>
<accession>A0ABN7SNK2</accession>
<dbReference type="SMART" id="SM00034">
    <property type="entry name" value="CLECT"/>
    <property type="match status" value="1"/>
</dbReference>
<keyword evidence="3" id="KW-1185">Reference proteome</keyword>
<gene>
    <name evidence="2" type="ORF">OKIOD_LOCUS9211</name>
</gene>
<proteinExistence type="predicted"/>
<feature type="domain" description="C-type lectin" evidence="1">
    <location>
        <begin position="1"/>
        <end position="140"/>
    </location>
</feature>
<reference evidence="2 3" key="1">
    <citation type="submission" date="2021-04" db="EMBL/GenBank/DDBJ databases">
        <authorList>
            <person name="Bliznina A."/>
        </authorList>
    </citation>
    <scope>NUCLEOTIDE SEQUENCE [LARGE SCALE GENOMIC DNA]</scope>
</reference>
<name>A0ABN7SNK2_OIKDI</name>
<evidence type="ECO:0000313" key="2">
    <source>
        <dbReference type="EMBL" id="CAG5102745.1"/>
    </source>
</evidence>
<dbReference type="PROSITE" id="PS50041">
    <property type="entry name" value="C_TYPE_LECTIN_2"/>
    <property type="match status" value="1"/>
</dbReference>
<dbReference type="InterPro" id="IPR050111">
    <property type="entry name" value="C-type_lectin/snaclec_domain"/>
</dbReference>
<dbReference type="SUPFAM" id="SSF56436">
    <property type="entry name" value="C-type lectin-like"/>
    <property type="match status" value="1"/>
</dbReference>
<evidence type="ECO:0000259" key="1">
    <source>
        <dbReference type="PROSITE" id="PS50041"/>
    </source>
</evidence>
<dbReference type="EMBL" id="OU015566">
    <property type="protein sequence ID" value="CAG5102745.1"/>
    <property type="molecule type" value="Genomic_DNA"/>
</dbReference>
<dbReference type="Gene3D" id="3.10.100.10">
    <property type="entry name" value="Mannose-Binding Protein A, subunit A"/>
    <property type="match status" value="1"/>
</dbReference>
<organism evidence="2 3">
    <name type="scientific">Oikopleura dioica</name>
    <name type="common">Tunicate</name>
    <dbReference type="NCBI Taxonomy" id="34765"/>
    <lineage>
        <taxon>Eukaryota</taxon>
        <taxon>Metazoa</taxon>
        <taxon>Chordata</taxon>
        <taxon>Tunicata</taxon>
        <taxon>Appendicularia</taxon>
        <taxon>Copelata</taxon>
        <taxon>Oikopleuridae</taxon>
        <taxon>Oikopleura</taxon>
    </lineage>
</organism>
<dbReference type="PANTHER" id="PTHR22803">
    <property type="entry name" value="MANNOSE, PHOSPHOLIPASE, LECTIN RECEPTOR RELATED"/>
    <property type="match status" value="1"/>
</dbReference>
<evidence type="ECO:0000313" key="3">
    <source>
        <dbReference type="Proteomes" id="UP001158576"/>
    </source>
</evidence>